<keyword evidence="2" id="KW-1185">Reference proteome</keyword>
<dbReference type="Proteomes" id="UP000593567">
    <property type="component" value="Unassembled WGS sequence"/>
</dbReference>
<name>A0A7J7IX93_BUGNE</name>
<evidence type="ECO:0000313" key="2">
    <source>
        <dbReference type="Proteomes" id="UP000593567"/>
    </source>
</evidence>
<organism evidence="1 2">
    <name type="scientific">Bugula neritina</name>
    <name type="common">Brown bryozoan</name>
    <name type="synonym">Sertularia neritina</name>
    <dbReference type="NCBI Taxonomy" id="10212"/>
    <lineage>
        <taxon>Eukaryota</taxon>
        <taxon>Metazoa</taxon>
        <taxon>Spiralia</taxon>
        <taxon>Lophotrochozoa</taxon>
        <taxon>Bryozoa</taxon>
        <taxon>Gymnolaemata</taxon>
        <taxon>Cheilostomatida</taxon>
        <taxon>Flustrina</taxon>
        <taxon>Buguloidea</taxon>
        <taxon>Bugulidae</taxon>
        <taxon>Bugula</taxon>
    </lineage>
</organism>
<dbReference type="EMBL" id="VXIV02003297">
    <property type="protein sequence ID" value="KAF6018539.1"/>
    <property type="molecule type" value="Genomic_DNA"/>
</dbReference>
<dbReference type="AlphaFoldDB" id="A0A7J7IX93"/>
<gene>
    <name evidence="1" type="ORF">EB796_023163</name>
</gene>
<comment type="caution">
    <text evidence="1">The sequence shown here is derived from an EMBL/GenBank/DDBJ whole genome shotgun (WGS) entry which is preliminary data.</text>
</comment>
<sequence>MIPDLLLTSFAEDILYLLHFGEIFRDIHYQCDSRVKNILQAEGTLGATTLVYRHIMVWAQFLCVTHQTYQ</sequence>
<evidence type="ECO:0000313" key="1">
    <source>
        <dbReference type="EMBL" id="KAF6018539.1"/>
    </source>
</evidence>
<accession>A0A7J7IX93</accession>
<protein>
    <submittedName>
        <fullName evidence="1">Uncharacterized protein</fullName>
    </submittedName>
</protein>
<reference evidence="1" key="1">
    <citation type="submission" date="2020-06" db="EMBL/GenBank/DDBJ databases">
        <title>Draft genome of Bugula neritina, a colonial animal packing powerful symbionts and potential medicines.</title>
        <authorList>
            <person name="Rayko M."/>
        </authorList>
    </citation>
    <scope>NUCLEOTIDE SEQUENCE [LARGE SCALE GENOMIC DNA]</scope>
    <source>
        <strain evidence="1">Kwan_BN1</strain>
    </source>
</reference>
<proteinExistence type="predicted"/>